<evidence type="ECO:0000256" key="1">
    <source>
        <dbReference type="ARBA" id="ARBA00004141"/>
    </source>
</evidence>
<evidence type="ECO:0000313" key="8">
    <source>
        <dbReference type="Proteomes" id="UP000003730"/>
    </source>
</evidence>
<gene>
    <name evidence="7" type="ORF">BZARG_126</name>
</gene>
<protein>
    <submittedName>
        <fullName evidence="7">O-antigen ligase domain-containing protein</fullName>
    </submittedName>
</protein>
<dbReference type="PANTHER" id="PTHR37422:SF17">
    <property type="entry name" value="O-ANTIGEN LIGASE"/>
    <property type="match status" value="1"/>
</dbReference>
<accession>G2E9B5</accession>
<feature type="transmembrane region" description="Helical" evidence="5">
    <location>
        <begin position="30"/>
        <end position="46"/>
    </location>
</feature>
<evidence type="ECO:0000256" key="2">
    <source>
        <dbReference type="ARBA" id="ARBA00022692"/>
    </source>
</evidence>
<feature type="transmembrane region" description="Helical" evidence="5">
    <location>
        <begin position="197"/>
        <end position="218"/>
    </location>
</feature>
<dbReference type="AlphaFoldDB" id="G2E9B5"/>
<feature type="transmembrane region" description="Helical" evidence="5">
    <location>
        <begin position="53"/>
        <end position="72"/>
    </location>
</feature>
<keyword evidence="8" id="KW-1185">Reference proteome</keyword>
<feature type="transmembrane region" description="Helical" evidence="5">
    <location>
        <begin position="323"/>
        <end position="341"/>
    </location>
</feature>
<dbReference type="EMBL" id="AFXZ01000002">
    <property type="protein sequence ID" value="EGV44763.1"/>
    <property type="molecule type" value="Genomic_DNA"/>
</dbReference>
<feature type="transmembrane region" description="Helical" evidence="5">
    <location>
        <begin position="160"/>
        <end position="185"/>
    </location>
</feature>
<keyword evidence="3 5" id="KW-1133">Transmembrane helix</keyword>
<organism evidence="7 8">
    <name type="scientific">Bizionia argentinensis JUB59</name>
    <dbReference type="NCBI Taxonomy" id="1046627"/>
    <lineage>
        <taxon>Bacteria</taxon>
        <taxon>Pseudomonadati</taxon>
        <taxon>Bacteroidota</taxon>
        <taxon>Flavobacteriia</taxon>
        <taxon>Flavobacteriales</taxon>
        <taxon>Flavobacteriaceae</taxon>
        <taxon>Bizionia</taxon>
    </lineage>
</organism>
<feature type="domain" description="O-antigen ligase-related" evidence="6">
    <location>
        <begin position="164"/>
        <end position="303"/>
    </location>
</feature>
<evidence type="ECO:0000259" key="6">
    <source>
        <dbReference type="Pfam" id="PF04932"/>
    </source>
</evidence>
<sequence>MKILKYIALTLILLNIPTFSLHYLGPLFGSITNLLLFVSVIIYFFFAEKSKPVWPFIVLGICFFIFSGLQYSGDTTELIKDAVRYFIFIICVNQITKKTTDTELLIFLLIGALSIAVNAIVFPDSFGRYGGFYLNANKAGFICLFGFTLSYIIKNYKLKLLIQFTLIVCGIFTLSRSFLLFLVVINLVSIFANKKNIQTLAIGSIALVFIFTASTLQLNKARFSALKSVFSSSEEIETQTITEGSRDETWFYFSDLITNNIIAGAGYKSMRGASSLVTVEYGVHNTFLMVLGEAGIIAFLLIVIIYLAMTIRSFKYLRKNQEYAYLAIAIVGYLMVAHNYFEKYDVLFVSIWLYHKVRQEIPLEVENIEE</sequence>
<keyword evidence="7" id="KW-0436">Ligase</keyword>
<dbReference type="PANTHER" id="PTHR37422">
    <property type="entry name" value="TEICHURONIC ACID BIOSYNTHESIS PROTEIN TUAE"/>
    <property type="match status" value="1"/>
</dbReference>
<dbReference type="OrthoDB" id="695378at2"/>
<dbReference type="RefSeq" id="WP_008634208.1">
    <property type="nucleotide sequence ID" value="NZ_AFXZ01000002.1"/>
</dbReference>
<keyword evidence="2 5" id="KW-0812">Transmembrane</keyword>
<dbReference type="STRING" id="1046627.BZARG_126"/>
<feature type="transmembrane region" description="Helical" evidence="5">
    <location>
        <begin position="249"/>
        <end position="267"/>
    </location>
</feature>
<dbReference type="InterPro" id="IPR051533">
    <property type="entry name" value="WaaL-like"/>
</dbReference>
<evidence type="ECO:0000313" key="7">
    <source>
        <dbReference type="EMBL" id="EGV44763.1"/>
    </source>
</evidence>
<evidence type="ECO:0000256" key="4">
    <source>
        <dbReference type="ARBA" id="ARBA00023136"/>
    </source>
</evidence>
<dbReference type="Proteomes" id="UP000003730">
    <property type="component" value="Unassembled WGS sequence"/>
</dbReference>
<dbReference type="GO" id="GO:0016020">
    <property type="term" value="C:membrane"/>
    <property type="evidence" value="ECO:0007669"/>
    <property type="project" value="UniProtKB-SubCell"/>
</dbReference>
<evidence type="ECO:0000256" key="3">
    <source>
        <dbReference type="ARBA" id="ARBA00022989"/>
    </source>
</evidence>
<keyword evidence="4 5" id="KW-0472">Membrane</keyword>
<proteinExistence type="predicted"/>
<evidence type="ECO:0000256" key="5">
    <source>
        <dbReference type="SAM" id="Phobius"/>
    </source>
</evidence>
<name>G2E9B5_9FLAO</name>
<reference evidence="7 8" key="1">
    <citation type="journal article" date="2008" name="Int. J. Syst. Evol. Microbiol.">
        <title>Bizionia argentinensis sp. nov., isolated from surface marine water in Antarctica.</title>
        <authorList>
            <person name="Bercovich A."/>
            <person name="Vazquez S.C."/>
            <person name="Yankilevich P."/>
            <person name="Coria S.H."/>
            <person name="Foti M."/>
            <person name="Hernandez E."/>
            <person name="Vidal A."/>
            <person name="Ruberto L."/>
            <person name="Melo C."/>
            <person name="Marenssi S."/>
            <person name="Criscuolo M."/>
            <person name="Memoli M."/>
            <person name="Arguelles M."/>
            <person name="Mac Cormack W.P."/>
        </authorList>
    </citation>
    <scope>NUCLEOTIDE SEQUENCE [LARGE SCALE GENOMIC DNA]</scope>
    <source>
        <strain evidence="7 8">JUB59</strain>
    </source>
</reference>
<comment type="caution">
    <text evidence="7">The sequence shown here is derived from an EMBL/GenBank/DDBJ whole genome shotgun (WGS) entry which is preliminary data.</text>
</comment>
<feature type="transmembrane region" description="Helical" evidence="5">
    <location>
        <begin position="104"/>
        <end position="122"/>
    </location>
</feature>
<dbReference type="eggNOG" id="COG3307">
    <property type="taxonomic scope" value="Bacteria"/>
</dbReference>
<feature type="transmembrane region" description="Helical" evidence="5">
    <location>
        <begin position="287"/>
        <end position="311"/>
    </location>
</feature>
<dbReference type="GO" id="GO:0016874">
    <property type="term" value="F:ligase activity"/>
    <property type="evidence" value="ECO:0007669"/>
    <property type="project" value="UniProtKB-KW"/>
</dbReference>
<comment type="subcellular location">
    <subcellularLocation>
        <location evidence="1">Membrane</location>
        <topology evidence="1">Multi-pass membrane protein</topology>
    </subcellularLocation>
</comment>
<feature type="transmembrane region" description="Helical" evidence="5">
    <location>
        <begin position="134"/>
        <end position="153"/>
    </location>
</feature>
<dbReference type="Pfam" id="PF04932">
    <property type="entry name" value="Wzy_C"/>
    <property type="match status" value="1"/>
</dbReference>
<dbReference type="InterPro" id="IPR007016">
    <property type="entry name" value="O-antigen_ligase-rel_domated"/>
</dbReference>